<evidence type="ECO:0000313" key="1">
    <source>
        <dbReference type="EMBL" id="CAG8543521.1"/>
    </source>
</evidence>
<gene>
    <name evidence="1" type="ORF">DEBURN_LOCUS6735</name>
</gene>
<organism evidence="1 2">
    <name type="scientific">Diversispora eburnea</name>
    <dbReference type="NCBI Taxonomy" id="1213867"/>
    <lineage>
        <taxon>Eukaryota</taxon>
        <taxon>Fungi</taxon>
        <taxon>Fungi incertae sedis</taxon>
        <taxon>Mucoromycota</taxon>
        <taxon>Glomeromycotina</taxon>
        <taxon>Glomeromycetes</taxon>
        <taxon>Diversisporales</taxon>
        <taxon>Diversisporaceae</taxon>
        <taxon>Diversispora</taxon>
    </lineage>
</organism>
<evidence type="ECO:0000313" key="2">
    <source>
        <dbReference type="Proteomes" id="UP000789706"/>
    </source>
</evidence>
<sequence>MVKIIEIPEERKSIKVIATKYVHGDFYIITCDQIMLFVDNEYELLAMVLNLYHMWTYVILVPIDVSRVTVYKKQGVES</sequence>
<dbReference type="Proteomes" id="UP000789706">
    <property type="component" value="Unassembled WGS sequence"/>
</dbReference>
<keyword evidence="2" id="KW-1185">Reference proteome</keyword>
<reference evidence="1" key="1">
    <citation type="submission" date="2021-06" db="EMBL/GenBank/DDBJ databases">
        <authorList>
            <person name="Kallberg Y."/>
            <person name="Tangrot J."/>
            <person name="Rosling A."/>
        </authorList>
    </citation>
    <scope>NUCLEOTIDE SEQUENCE</scope>
    <source>
        <strain evidence="1">AZ414A</strain>
    </source>
</reference>
<protein>
    <submittedName>
        <fullName evidence="1">7158_t:CDS:1</fullName>
    </submittedName>
</protein>
<proteinExistence type="predicted"/>
<accession>A0A9N9ASQ3</accession>
<dbReference type="EMBL" id="CAJVPK010000727">
    <property type="protein sequence ID" value="CAG8543521.1"/>
    <property type="molecule type" value="Genomic_DNA"/>
</dbReference>
<dbReference type="AlphaFoldDB" id="A0A9N9ASQ3"/>
<comment type="caution">
    <text evidence="1">The sequence shown here is derived from an EMBL/GenBank/DDBJ whole genome shotgun (WGS) entry which is preliminary data.</text>
</comment>
<name>A0A9N9ASQ3_9GLOM</name>